<dbReference type="Proteomes" id="UP001208938">
    <property type="component" value="Unassembled WGS sequence"/>
</dbReference>
<sequence length="141" mass="14910">MAQPTAPAPSHLIFVALLLLLWHGVLGADYVIERFALGEPGWPALMSALPLDALWMRVVWALGVWLGVAAALFLALKDDASVLLFFAAAAANVALAVGLILNAPPVLLLPLPLPALLGLLVVVPLMGWLYARTLNRAGVLH</sequence>
<evidence type="ECO:0000313" key="2">
    <source>
        <dbReference type="EMBL" id="MCW1934418.1"/>
    </source>
</evidence>
<dbReference type="RefSeq" id="WP_264507215.1">
    <property type="nucleotide sequence ID" value="NZ_JAPDFL010000001.1"/>
</dbReference>
<proteinExistence type="predicted"/>
<accession>A0ABT3H3Q4</accession>
<keyword evidence="3" id="KW-1185">Reference proteome</keyword>
<protein>
    <recommendedName>
        <fullName evidence="4">DoxX-like family protein</fullName>
    </recommendedName>
</protein>
<feature type="transmembrane region" description="Helical" evidence="1">
    <location>
        <begin position="82"/>
        <end position="101"/>
    </location>
</feature>
<keyword evidence="1" id="KW-0812">Transmembrane</keyword>
<evidence type="ECO:0008006" key="4">
    <source>
        <dbReference type="Google" id="ProtNLM"/>
    </source>
</evidence>
<name>A0ABT3H3Q4_9RHOB</name>
<dbReference type="EMBL" id="JAPDFL010000001">
    <property type="protein sequence ID" value="MCW1934418.1"/>
    <property type="molecule type" value="Genomic_DNA"/>
</dbReference>
<comment type="caution">
    <text evidence="2">The sequence shown here is derived from an EMBL/GenBank/DDBJ whole genome shotgun (WGS) entry which is preliminary data.</text>
</comment>
<evidence type="ECO:0000256" key="1">
    <source>
        <dbReference type="SAM" id="Phobius"/>
    </source>
</evidence>
<evidence type="ECO:0000313" key="3">
    <source>
        <dbReference type="Proteomes" id="UP001208938"/>
    </source>
</evidence>
<keyword evidence="1" id="KW-0472">Membrane</keyword>
<organism evidence="2 3">
    <name type="scientific">Pararhodobacter zhoushanensis</name>
    <dbReference type="NCBI Taxonomy" id="2479545"/>
    <lineage>
        <taxon>Bacteria</taxon>
        <taxon>Pseudomonadati</taxon>
        <taxon>Pseudomonadota</taxon>
        <taxon>Alphaproteobacteria</taxon>
        <taxon>Rhodobacterales</taxon>
        <taxon>Paracoccaceae</taxon>
        <taxon>Pararhodobacter</taxon>
    </lineage>
</organism>
<feature type="transmembrane region" description="Helical" evidence="1">
    <location>
        <begin position="54"/>
        <end position="75"/>
    </location>
</feature>
<keyword evidence="1" id="KW-1133">Transmembrane helix</keyword>
<feature type="transmembrane region" description="Helical" evidence="1">
    <location>
        <begin position="113"/>
        <end position="131"/>
    </location>
</feature>
<reference evidence="2 3" key="1">
    <citation type="submission" date="2022-10" db="EMBL/GenBank/DDBJ databases">
        <title>Pararhodobacter sp. nov., isolated from marine algae.</title>
        <authorList>
            <person name="Choi B.J."/>
            <person name="Kim J.M."/>
            <person name="Lee J.K."/>
            <person name="Choi D.G."/>
            <person name="Jeon C.O."/>
        </authorList>
    </citation>
    <scope>NUCLEOTIDE SEQUENCE [LARGE SCALE GENOMIC DNA]</scope>
    <source>
        <strain evidence="2 3">ZQ420</strain>
    </source>
</reference>
<gene>
    <name evidence="2" type="ORF">OKW52_19710</name>
</gene>